<keyword evidence="7" id="KW-0274">FAD</keyword>
<sequence length="53" mass="5665">MYKACLKFGIDITKEPIPVVPAAHYCCGGVLTKIDGSTKVKNLYVIGESAYTG</sequence>
<protein>
    <recommendedName>
        <fullName evidence="4">L-aspartate oxidase</fullName>
        <ecNumber evidence="4">1.4.3.16</ecNumber>
    </recommendedName>
</protein>
<comment type="cofactor">
    <cofactor evidence="1">
        <name>FAD</name>
        <dbReference type="ChEBI" id="CHEBI:57692"/>
    </cofactor>
</comment>
<proteinExistence type="inferred from homology"/>
<evidence type="ECO:0000256" key="7">
    <source>
        <dbReference type="ARBA" id="ARBA00022827"/>
    </source>
</evidence>
<keyword evidence="6" id="KW-0662">Pyridine nucleotide biosynthesis</keyword>
<dbReference type="InterPro" id="IPR036188">
    <property type="entry name" value="FAD/NAD-bd_sf"/>
</dbReference>
<dbReference type="GO" id="GO:0008734">
    <property type="term" value="F:L-aspartate oxidase activity"/>
    <property type="evidence" value="ECO:0007669"/>
    <property type="project" value="UniProtKB-EC"/>
</dbReference>
<feature type="non-terminal residue" evidence="10">
    <location>
        <position position="53"/>
    </location>
</feature>
<evidence type="ECO:0000256" key="8">
    <source>
        <dbReference type="ARBA" id="ARBA00023002"/>
    </source>
</evidence>
<dbReference type="InterPro" id="IPR027477">
    <property type="entry name" value="Succ_DH/fumarate_Rdtase_cat_sf"/>
</dbReference>
<comment type="caution">
    <text evidence="10">The sequence shown here is derived from an EMBL/GenBank/DDBJ whole genome shotgun (WGS) entry which is preliminary data.</text>
</comment>
<evidence type="ECO:0000256" key="3">
    <source>
        <dbReference type="ARBA" id="ARBA00008562"/>
    </source>
</evidence>
<evidence type="ECO:0000313" key="10">
    <source>
        <dbReference type="EMBL" id="GAH56449.1"/>
    </source>
</evidence>
<dbReference type="EMBL" id="BARU01022408">
    <property type="protein sequence ID" value="GAH56449.1"/>
    <property type="molecule type" value="Genomic_DNA"/>
</dbReference>
<dbReference type="UniPathway" id="UPA00253">
    <property type="reaction ID" value="UER00326"/>
</dbReference>
<evidence type="ECO:0000259" key="9">
    <source>
        <dbReference type="Pfam" id="PF00890"/>
    </source>
</evidence>
<dbReference type="Gene3D" id="3.50.50.60">
    <property type="entry name" value="FAD/NAD(P)-binding domain"/>
    <property type="match status" value="1"/>
</dbReference>
<evidence type="ECO:0000256" key="6">
    <source>
        <dbReference type="ARBA" id="ARBA00022642"/>
    </source>
</evidence>
<keyword evidence="5" id="KW-0285">Flavoprotein</keyword>
<evidence type="ECO:0000256" key="2">
    <source>
        <dbReference type="ARBA" id="ARBA00004950"/>
    </source>
</evidence>
<dbReference type="PANTHER" id="PTHR42716">
    <property type="entry name" value="L-ASPARTATE OXIDASE"/>
    <property type="match status" value="1"/>
</dbReference>
<comment type="pathway">
    <text evidence="2">Cofactor biosynthesis; NAD(+) biosynthesis; iminoaspartate from L-aspartate (oxidase route): step 1/1.</text>
</comment>
<gene>
    <name evidence="10" type="ORF">S03H2_36503</name>
</gene>
<dbReference type="Gene3D" id="3.90.700.10">
    <property type="entry name" value="Succinate dehydrogenase/fumarate reductase flavoprotein, catalytic domain"/>
    <property type="match status" value="1"/>
</dbReference>
<name>X1HRL3_9ZZZZ</name>
<reference evidence="10" key="1">
    <citation type="journal article" date="2014" name="Front. Microbiol.">
        <title>High frequency of phylogenetically diverse reductive dehalogenase-homologous genes in deep subseafloor sedimentary metagenomes.</title>
        <authorList>
            <person name="Kawai M."/>
            <person name="Futagami T."/>
            <person name="Toyoda A."/>
            <person name="Takaki Y."/>
            <person name="Nishi S."/>
            <person name="Hori S."/>
            <person name="Arai W."/>
            <person name="Tsubouchi T."/>
            <person name="Morono Y."/>
            <person name="Uchiyama I."/>
            <person name="Ito T."/>
            <person name="Fujiyama A."/>
            <person name="Inagaki F."/>
            <person name="Takami H."/>
        </authorList>
    </citation>
    <scope>NUCLEOTIDE SEQUENCE</scope>
    <source>
        <strain evidence="10">Expedition CK06-06</strain>
    </source>
</reference>
<organism evidence="10">
    <name type="scientific">marine sediment metagenome</name>
    <dbReference type="NCBI Taxonomy" id="412755"/>
    <lineage>
        <taxon>unclassified sequences</taxon>
        <taxon>metagenomes</taxon>
        <taxon>ecological metagenomes</taxon>
    </lineage>
</organism>
<keyword evidence="8" id="KW-0560">Oxidoreductase</keyword>
<evidence type="ECO:0000256" key="1">
    <source>
        <dbReference type="ARBA" id="ARBA00001974"/>
    </source>
</evidence>
<evidence type="ECO:0000256" key="4">
    <source>
        <dbReference type="ARBA" id="ARBA00012173"/>
    </source>
</evidence>
<feature type="domain" description="FAD-dependent oxidoreductase 2 FAD-binding" evidence="9">
    <location>
        <begin position="6"/>
        <end position="51"/>
    </location>
</feature>
<dbReference type="AlphaFoldDB" id="X1HRL3"/>
<dbReference type="Pfam" id="PF00890">
    <property type="entry name" value="FAD_binding_2"/>
    <property type="match status" value="1"/>
</dbReference>
<dbReference type="PANTHER" id="PTHR42716:SF2">
    <property type="entry name" value="L-ASPARTATE OXIDASE, CHLOROPLASTIC"/>
    <property type="match status" value="1"/>
</dbReference>
<dbReference type="GO" id="GO:0034628">
    <property type="term" value="P:'de novo' NAD+ biosynthetic process from L-aspartate"/>
    <property type="evidence" value="ECO:0007669"/>
    <property type="project" value="TreeGrafter"/>
</dbReference>
<dbReference type="EC" id="1.4.3.16" evidence="4"/>
<comment type="similarity">
    <text evidence="3">Belongs to the FAD-dependent oxidoreductase 2 family. NadB subfamily.</text>
</comment>
<dbReference type="InterPro" id="IPR005288">
    <property type="entry name" value="NadB"/>
</dbReference>
<dbReference type="InterPro" id="IPR003953">
    <property type="entry name" value="FAD-dep_OxRdtase_2_FAD-bd"/>
</dbReference>
<evidence type="ECO:0000256" key="5">
    <source>
        <dbReference type="ARBA" id="ARBA00022630"/>
    </source>
</evidence>
<accession>X1HRL3</accession>